<gene>
    <name evidence="9" type="ORF">RB624_23725</name>
</gene>
<dbReference type="PROSITE" id="PS00949">
    <property type="entry name" value="AUTOINDUCER_SYNTH_1"/>
    <property type="match status" value="1"/>
</dbReference>
<dbReference type="InterPro" id="IPR018311">
    <property type="entry name" value="Autoind_synth_CS"/>
</dbReference>
<dbReference type="EMBL" id="JAVFKP010000007">
    <property type="protein sequence ID" value="MDQ4628899.1"/>
    <property type="molecule type" value="Genomic_DNA"/>
</dbReference>
<keyword evidence="3 8" id="KW-0808">Transferase</keyword>
<organism evidence="9 10">
    <name type="scientific">Janthinobacterium lividum</name>
    <dbReference type="NCBI Taxonomy" id="29581"/>
    <lineage>
        <taxon>Bacteria</taxon>
        <taxon>Pseudomonadati</taxon>
        <taxon>Pseudomonadota</taxon>
        <taxon>Betaproteobacteria</taxon>
        <taxon>Burkholderiales</taxon>
        <taxon>Oxalobacteraceae</taxon>
        <taxon>Janthinobacterium</taxon>
    </lineage>
</organism>
<comment type="caution">
    <text evidence="9">The sequence shown here is derived from an EMBL/GenBank/DDBJ whole genome shotgun (WGS) entry which is preliminary data.</text>
</comment>
<comment type="catalytic activity">
    <reaction evidence="6 8">
        <text>a fatty acyl-[ACP] + S-adenosyl-L-methionine = an N-acyl-L-homoserine lactone + S-methyl-5'-thioadenosine + holo-[ACP] + H(+)</text>
        <dbReference type="Rhea" id="RHEA:10096"/>
        <dbReference type="Rhea" id="RHEA-COMP:9685"/>
        <dbReference type="Rhea" id="RHEA-COMP:14125"/>
        <dbReference type="ChEBI" id="CHEBI:15378"/>
        <dbReference type="ChEBI" id="CHEBI:17509"/>
        <dbReference type="ChEBI" id="CHEBI:55474"/>
        <dbReference type="ChEBI" id="CHEBI:59789"/>
        <dbReference type="ChEBI" id="CHEBI:64479"/>
        <dbReference type="ChEBI" id="CHEBI:138651"/>
        <dbReference type="EC" id="2.3.1.184"/>
    </reaction>
</comment>
<dbReference type="PROSITE" id="PS51187">
    <property type="entry name" value="AUTOINDUCER_SYNTH_2"/>
    <property type="match status" value="1"/>
</dbReference>
<dbReference type="PANTHER" id="PTHR39322">
    <property type="entry name" value="ACYL-HOMOSERINE-LACTONE SYNTHASE"/>
    <property type="match status" value="1"/>
</dbReference>
<dbReference type="Proteomes" id="UP001237592">
    <property type="component" value="Unassembled WGS sequence"/>
</dbReference>
<dbReference type="Pfam" id="PF00765">
    <property type="entry name" value="Autoind_synth"/>
    <property type="match status" value="1"/>
</dbReference>
<proteinExistence type="inferred from homology"/>
<evidence type="ECO:0000256" key="7">
    <source>
        <dbReference type="PROSITE-ProRule" id="PRU00533"/>
    </source>
</evidence>
<evidence type="ECO:0000256" key="4">
    <source>
        <dbReference type="ARBA" id="ARBA00022691"/>
    </source>
</evidence>
<sequence>MVITVSACTRDNMKPEDTHAMYRLRHMVFCERLHWDVHTADGMESDEYDDLFPVYMLARDISGKLFGCARLLPTTGDYMLKSVFPQLLQGNPIPNAEDTWELSRFAFEQSKGGEHRFSLASSHMVVEALEFALDNNITCYVGVTTVAFEKLLRKIGLHVKRFGPPMMVGHERSVAFSIDVTTAQLAAARSSLLLAAQHVAPPARASQPARVVQ</sequence>
<dbReference type="SUPFAM" id="SSF55729">
    <property type="entry name" value="Acyl-CoA N-acyltransferases (Nat)"/>
    <property type="match status" value="1"/>
</dbReference>
<accession>A0ABU0Y194</accession>
<dbReference type="RefSeq" id="WP_170846316.1">
    <property type="nucleotide sequence ID" value="NZ_JAVFKP010000007.1"/>
</dbReference>
<dbReference type="PANTHER" id="PTHR39322:SF1">
    <property type="entry name" value="ISOVALERYL-HOMOSERINE LACTONE SYNTHASE"/>
    <property type="match status" value="1"/>
</dbReference>
<comment type="similarity">
    <text evidence="7 8">Belongs to the autoinducer synthase family.</text>
</comment>
<name>A0ABU0Y194_9BURK</name>
<evidence type="ECO:0000256" key="1">
    <source>
        <dbReference type="ARBA" id="ARBA00012340"/>
    </source>
</evidence>
<protein>
    <recommendedName>
        <fullName evidence="1 8">Acyl-homoserine-lactone synthase</fullName>
        <ecNumber evidence="1 8">2.3.1.184</ecNumber>
    </recommendedName>
    <alternativeName>
        <fullName evidence="8">Autoinducer synthesis protein</fullName>
    </alternativeName>
</protein>
<evidence type="ECO:0000313" key="10">
    <source>
        <dbReference type="Proteomes" id="UP001237592"/>
    </source>
</evidence>
<keyword evidence="4 8" id="KW-0949">S-adenosyl-L-methionine</keyword>
<dbReference type="InterPro" id="IPR016181">
    <property type="entry name" value="Acyl_CoA_acyltransferase"/>
</dbReference>
<evidence type="ECO:0000256" key="6">
    <source>
        <dbReference type="ARBA" id="ARBA00048576"/>
    </source>
</evidence>
<dbReference type="InterPro" id="IPR001690">
    <property type="entry name" value="Autoind_synthase"/>
</dbReference>
<evidence type="ECO:0000256" key="2">
    <source>
        <dbReference type="ARBA" id="ARBA00022654"/>
    </source>
</evidence>
<keyword evidence="5 7" id="KW-0071">Autoinducer synthesis</keyword>
<dbReference type="PRINTS" id="PR01549">
    <property type="entry name" value="AUTOINDCRSYN"/>
</dbReference>
<keyword evidence="10" id="KW-1185">Reference proteome</keyword>
<dbReference type="EC" id="2.3.1.184" evidence="1 8"/>
<keyword evidence="2 7" id="KW-0673">Quorum sensing</keyword>
<evidence type="ECO:0000313" key="9">
    <source>
        <dbReference type="EMBL" id="MDQ4628899.1"/>
    </source>
</evidence>
<reference evidence="9 10" key="1">
    <citation type="submission" date="2023-08" db="EMBL/GenBank/DDBJ databases">
        <title>Draft genome sequence of Janthinobacterium lividum.</title>
        <authorList>
            <person name="Chun B.H."/>
            <person name="Lee Y."/>
        </authorList>
    </citation>
    <scope>NUCLEOTIDE SEQUENCE [LARGE SCALE GENOMIC DNA]</scope>
    <source>
        <strain evidence="9 10">AMJK</strain>
    </source>
</reference>
<evidence type="ECO:0000256" key="5">
    <source>
        <dbReference type="ARBA" id="ARBA00022929"/>
    </source>
</evidence>
<evidence type="ECO:0000256" key="8">
    <source>
        <dbReference type="RuleBase" id="RU361135"/>
    </source>
</evidence>
<dbReference type="Gene3D" id="3.40.630.30">
    <property type="match status" value="1"/>
</dbReference>
<evidence type="ECO:0000256" key="3">
    <source>
        <dbReference type="ARBA" id="ARBA00022679"/>
    </source>
</evidence>